<keyword evidence="2" id="KW-1185">Reference proteome</keyword>
<evidence type="ECO:0008006" key="3">
    <source>
        <dbReference type="Google" id="ProtNLM"/>
    </source>
</evidence>
<dbReference type="InterPro" id="IPR005334">
    <property type="entry name" value="Tctex-1-like"/>
</dbReference>
<dbReference type="GO" id="GO:0005868">
    <property type="term" value="C:cytoplasmic dynein complex"/>
    <property type="evidence" value="ECO:0007669"/>
    <property type="project" value="TreeGrafter"/>
</dbReference>
<proteinExistence type="predicted"/>
<dbReference type="PhylomeDB" id="A0A0G4GHG5"/>
<dbReference type="OrthoDB" id="10059120at2759"/>
<dbReference type="AlphaFoldDB" id="A0A0G4GHG5"/>
<dbReference type="STRING" id="1169540.A0A0G4GHG5"/>
<dbReference type="CDD" id="cd21455">
    <property type="entry name" value="DLC-like_DYNLT1_DYNLT3"/>
    <property type="match status" value="1"/>
</dbReference>
<dbReference type="VEuPathDB" id="CryptoDB:Vbra_10006"/>
<sequence>MADDSHSGEESAWSNDEIEKIVVDVLDSLLKNKEYQEEMVPYWIDEICETTTERLNELKKSFKYIVSCVLMQRNGAGLHTVTSCFWDTVNDGVFTYVWPKEKSKDQVKKSLYCILTVFGVEY</sequence>
<dbReference type="GO" id="GO:0007018">
    <property type="term" value="P:microtubule-based movement"/>
    <property type="evidence" value="ECO:0007669"/>
    <property type="project" value="TreeGrafter"/>
</dbReference>
<dbReference type="InterPro" id="IPR038586">
    <property type="entry name" value="Tctex-1-like_sf"/>
</dbReference>
<accession>A0A0G4GHG5</accession>
<dbReference type="Gene3D" id="3.30.1140.40">
    <property type="entry name" value="Tctex-1"/>
    <property type="match status" value="1"/>
</dbReference>
<dbReference type="GO" id="GO:0005737">
    <property type="term" value="C:cytoplasm"/>
    <property type="evidence" value="ECO:0007669"/>
    <property type="project" value="TreeGrafter"/>
</dbReference>
<name>A0A0G4GHG5_VITBC</name>
<protein>
    <recommendedName>
        <fullName evidence="3">Dynein light chain Tctex-type 1</fullName>
    </recommendedName>
</protein>
<gene>
    <name evidence="1" type="ORF">Vbra_10006</name>
</gene>
<organism evidence="1 2">
    <name type="scientific">Vitrella brassicaformis (strain CCMP3155)</name>
    <dbReference type="NCBI Taxonomy" id="1169540"/>
    <lineage>
        <taxon>Eukaryota</taxon>
        <taxon>Sar</taxon>
        <taxon>Alveolata</taxon>
        <taxon>Colpodellida</taxon>
        <taxon>Vitrellaceae</taxon>
        <taxon>Vitrella</taxon>
    </lineage>
</organism>
<evidence type="ECO:0000313" key="1">
    <source>
        <dbReference type="EMBL" id="CEM29170.1"/>
    </source>
</evidence>
<evidence type="ECO:0000313" key="2">
    <source>
        <dbReference type="Proteomes" id="UP000041254"/>
    </source>
</evidence>
<dbReference type="Pfam" id="PF03645">
    <property type="entry name" value="Tctex-1"/>
    <property type="match status" value="1"/>
</dbReference>
<dbReference type="EMBL" id="CDMY01000666">
    <property type="protein sequence ID" value="CEM29170.1"/>
    <property type="molecule type" value="Genomic_DNA"/>
</dbReference>
<dbReference type="PANTHER" id="PTHR21255">
    <property type="entry name" value="T-COMPLEX-ASSOCIATED-TESTIS-EXPRESSED 1/ DYNEIN LIGHT CHAIN"/>
    <property type="match status" value="1"/>
</dbReference>
<dbReference type="PANTHER" id="PTHR21255:SF4">
    <property type="entry name" value="DYNEIN LIGHT CHAIN TCTEX-TYPE"/>
    <property type="match status" value="1"/>
</dbReference>
<dbReference type="Proteomes" id="UP000041254">
    <property type="component" value="Unassembled WGS sequence"/>
</dbReference>
<dbReference type="OMA" id="HNDEMTF"/>
<dbReference type="GO" id="GO:0045505">
    <property type="term" value="F:dynein intermediate chain binding"/>
    <property type="evidence" value="ECO:0007669"/>
    <property type="project" value="TreeGrafter"/>
</dbReference>
<reference evidence="1 2" key="1">
    <citation type="submission" date="2014-11" db="EMBL/GenBank/DDBJ databases">
        <authorList>
            <person name="Zhu J."/>
            <person name="Qi W."/>
            <person name="Song R."/>
        </authorList>
    </citation>
    <scope>NUCLEOTIDE SEQUENCE [LARGE SCALE GENOMIC DNA]</scope>
</reference>
<dbReference type="InParanoid" id="A0A0G4GHG5"/>